<organism evidence="2 3">
    <name type="scientific">Atlanticothrix silvestris CENA357</name>
    <dbReference type="NCBI Taxonomy" id="1725252"/>
    <lineage>
        <taxon>Bacteria</taxon>
        <taxon>Bacillati</taxon>
        <taxon>Cyanobacteriota</taxon>
        <taxon>Cyanophyceae</taxon>
        <taxon>Nostocales</taxon>
        <taxon>Nodulariaceae</taxon>
        <taxon>Atlanticothrix</taxon>
        <taxon>Atlanticothrix silvestris</taxon>
    </lineage>
</organism>
<sequence>MRKVLGTENLSLFSNFQVFSYKPQFPCLELEHSHLKLEVSHLELKHSHLELEVSRLELKHSHLELEVSHL</sequence>
<evidence type="ECO:0000313" key="3">
    <source>
        <dbReference type="Proteomes" id="UP000599391"/>
    </source>
</evidence>
<dbReference type="Proteomes" id="UP000599391">
    <property type="component" value="Unassembled WGS sequence"/>
</dbReference>
<keyword evidence="3" id="KW-1185">Reference proteome</keyword>
<name>A0A8J7HHT0_9CYAN</name>
<dbReference type="AlphaFoldDB" id="A0A8J7HHT0"/>
<evidence type="ECO:0000313" key="2">
    <source>
        <dbReference type="EMBL" id="MBH8552633.1"/>
    </source>
</evidence>
<gene>
    <name evidence="2" type="ORF">I8751_09640</name>
</gene>
<protein>
    <submittedName>
        <fullName evidence="2">Uncharacterized protein</fullName>
    </submittedName>
</protein>
<feature type="coiled-coil region" evidence="1">
    <location>
        <begin position="39"/>
        <end position="66"/>
    </location>
</feature>
<comment type="caution">
    <text evidence="2">The sequence shown here is derived from an EMBL/GenBank/DDBJ whole genome shotgun (WGS) entry which is preliminary data.</text>
</comment>
<reference evidence="2 3" key="1">
    <citation type="journal article" date="2021" name="Int. J. Syst. Evol. Microbiol.">
        <title>Amazonocrinis nigriterrae gen. nov., sp. nov., Atlanticothrix silvestris gen. nov., sp. nov. and Dendronalium phyllosphericum gen. nov., sp. nov., nostocacean cyanobacteria from Brazilian environments.</title>
        <authorList>
            <person name="Alvarenga D.O."/>
            <person name="Andreote A.P.D."/>
            <person name="Branco L.H.Z."/>
            <person name="Delbaje E."/>
            <person name="Cruz R.B."/>
            <person name="Varani A.M."/>
            <person name="Fiore M.F."/>
        </authorList>
    </citation>
    <scope>NUCLEOTIDE SEQUENCE [LARGE SCALE GENOMIC DNA]</scope>
    <source>
        <strain evidence="2 3">CENA357</strain>
    </source>
</reference>
<keyword evidence="1" id="KW-0175">Coiled coil</keyword>
<accession>A0A8J7HHT0</accession>
<dbReference type="RefSeq" id="WP_214438936.1">
    <property type="nucleotide sequence ID" value="NZ_JAECZB010000016.1"/>
</dbReference>
<dbReference type="EMBL" id="JAECZB010000016">
    <property type="protein sequence ID" value="MBH8552633.1"/>
    <property type="molecule type" value="Genomic_DNA"/>
</dbReference>
<evidence type="ECO:0000256" key="1">
    <source>
        <dbReference type="SAM" id="Coils"/>
    </source>
</evidence>
<proteinExistence type="predicted"/>